<organism evidence="2 3">
    <name type="scientific">Phaeodactylum tricornutum (strain CCAP 1055/1)</name>
    <dbReference type="NCBI Taxonomy" id="556484"/>
    <lineage>
        <taxon>Eukaryota</taxon>
        <taxon>Sar</taxon>
        <taxon>Stramenopiles</taxon>
        <taxon>Ochrophyta</taxon>
        <taxon>Bacillariophyta</taxon>
        <taxon>Bacillariophyceae</taxon>
        <taxon>Bacillariophycidae</taxon>
        <taxon>Naviculales</taxon>
        <taxon>Phaeodactylaceae</taxon>
        <taxon>Phaeodactylum</taxon>
    </lineage>
</organism>
<feature type="compositionally biased region" description="Polar residues" evidence="1">
    <location>
        <begin position="186"/>
        <end position="203"/>
    </location>
</feature>
<dbReference type="EMBL" id="CM000628">
    <property type="protein sequence ID" value="EEC43625.1"/>
    <property type="molecule type" value="Genomic_DNA"/>
</dbReference>
<feature type="compositionally biased region" description="Polar residues" evidence="1">
    <location>
        <begin position="167"/>
        <end position="178"/>
    </location>
</feature>
<dbReference type="RefSeq" id="XP_002184889.1">
    <property type="nucleotide sequence ID" value="XM_002184853.1"/>
</dbReference>
<dbReference type="HOGENOM" id="CLU_1513430_0_0_1"/>
<dbReference type="InParanoid" id="B7GCK6"/>
<feature type="region of interest" description="Disordered" evidence="1">
    <location>
        <begin position="89"/>
        <end position="203"/>
    </location>
</feature>
<dbReference type="KEGG" id="pti:PHATRDRAFT_50000"/>
<accession>B7GCK6</accession>
<sequence>MQACRQAVCLYWLVRLVHLVCTVLGMTKRKIPQHRTFGDHSFWDTHCQSYPVFRRRDAVPDPVRLSSDSAIGVTDSVVANTVPVNPYRRIRPESIPAQRRAGDGSSDSCTSPEHRREPSQNKTQAVNAPLSKASLSRTGRSAPTSIPPSAESRDTGMKVPFPGTAYPSEQSSPTQSVQALFVHSESIPSNSSPRLLHSNGPQY</sequence>
<dbReference type="AlphaFoldDB" id="B7GCK6"/>
<evidence type="ECO:0000256" key="1">
    <source>
        <dbReference type="SAM" id="MobiDB-lite"/>
    </source>
</evidence>
<dbReference type="GeneID" id="7198703"/>
<reference evidence="2 3" key="1">
    <citation type="journal article" date="2008" name="Nature">
        <title>The Phaeodactylum genome reveals the evolutionary history of diatom genomes.</title>
        <authorList>
            <person name="Bowler C."/>
            <person name="Allen A.E."/>
            <person name="Badger J.H."/>
            <person name="Grimwood J."/>
            <person name="Jabbari K."/>
            <person name="Kuo A."/>
            <person name="Maheswari U."/>
            <person name="Martens C."/>
            <person name="Maumus F."/>
            <person name="Otillar R.P."/>
            <person name="Rayko E."/>
            <person name="Salamov A."/>
            <person name="Vandepoele K."/>
            <person name="Beszteri B."/>
            <person name="Gruber A."/>
            <person name="Heijde M."/>
            <person name="Katinka M."/>
            <person name="Mock T."/>
            <person name="Valentin K."/>
            <person name="Verret F."/>
            <person name="Berges J.A."/>
            <person name="Brownlee C."/>
            <person name="Cadoret J.P."/>
            <person name="Chiovitti A."/>
            <person name="Choi C.J."/>
            <person name="Coesel S."/>
            <person name="De Martino A."/>
            <person name="Detter J.C."/>
            <person name="Durkin C."/>
            <person name="Falciatore A."/>
            <person name="Fournet J."/>
            <person name="Haruta M."/>
            <person name="Huysman M.J."/>
            <person name="Jenkins B.D."/>
            <person name="Jiroutova K."/>
            <person name="Jorgensen R.E."/>
            <person name="Joubert Y."/>
            <person name="Kaplan A."/>
            <person name="Kroger N."/>
            <person name="Kroth P.G."/>
            <person name="La Roche J."/>
            <person name="Lindquist E."/>
            <person name="Lommer M."/>
            <person name="Martin-Jezequel V."/>
            <person name="Lopez P.J."/>
            <person name="Lucas S."/>
            <person name="Mangogna M."/>
            <person name="McGinnis K."/>
            <person name="Medlin L.K."/>
            <person name="Montsant A."/>
            <person name="Oudot-Le Secq M.P."/>
            <person name="Napoli C."/>
            <person name="Obornik M."/>
            <person name="Parker M.S."/>
            <person name="Petit J.L."/>
            <person name="Porcel B.M."/>
            <person name="Poulsen N."/>
            <person name="Robison M."/>
            <person name="Rychlewski L."/>
            <person name="Rynearson T.A."/>
            <person name="Schmutz J."/>
            <person name="Shapiro H."/>
            <person name="Siaut M."/>
            <person name="Stanley M."/>
            <person name="Sussman M.R."/>
            <person name="Taylor A.R."/>
            <person name="Vardi A."/>
            <person name="von Dassow P."/>
            <person name="Vyverman W."/>
            <person name="Willis A."/>
            <person name="Wyrwicz L.S."/>
            <person name="Rokhsar D.S."/>
            <person name="Weissenbach J."/>
            <person name="Armbrust E.V."/>
            <person name="Green B.R."/>
            <person name="Van de Peer Y."/>
            <person name="Grigoriev I.V."/>
        </authorList>
    </citation>
    <scope>NUCLEOTIDE SEQUENCE [LARGE SCALE GENOMIC DNA]</scope>
    <source>
        <strain evidence="2 3">CCAP 1055/1</strain>
    </source>
</reference>
<evidence type="ECO:0000313" key="2">
    <source>
        <dbReference type="EMBL" id="EEC43625.1"/>
    </source>
</evidence>
<feature type="compositionally biased region" description="Polar residues" evidence="1">
    <location>
        <begin position="133"/>
        <end position="144"/>
    </location>
</feature>
<dbReference type="Proteomes" id="UP000000759">
    <property type="component" value="Chromosome 26"/>
</dbReference>
<reference evidence="3" key="2">
    <citation type="submission" date="2008-08" db="EMBL/GenBank/DDBJ databases">
        <authorList>
            <consortium name="Diatom Consortium"/>
            <person name="Grigoriev I."/>
            <person name="Grimwood J."/>
            <person name="Kuo A."/>
            <person name="Otillar R.P."/>
            <person name="Salamov A."/>
            <person name="Detter J.C."/>
            <person name="Lindquist E."/>
            <person name="Shapiro H."/>
            <person name="Lucas S."/>
            <person name="Glavina del Rio T."/>
            <person name="Pitluck S."/>
            <person name="Rokhsar D."/>
            <person name="Bowler C."/>
        </authorList>
    </citation>
    <scope>GENOME REANNOTATION</scope>
    <source>
        <strain evidence="3">CCAP 1055/1</strain>
    </source>
</reference>
<proteinExistence type="predicted"/>
<gene>
    <name evidence="2" type="ORF">PHATRDRAFT_50000</name>
</gene>
<name>B7GCK6_PHATC</name>
<dbReference type="PaxDb" id="2850-Phatr50000"/>
<keyword evidence="3" id="KW-1185">Reference proteome</keyword>
<protein>
    <submittedName>
        <fullName evidence="2">Uncharacterized protein</fullName>
    </submittedName>
</protein>
<evidence type="ECO:0000313" key="3">
    <source>
        <dbReference type="Proteomes" id="UP000000759"/>
    </source>
</evidence>